<evidence type="ECO:0000259" key="3">
    <source>
        <dbReference type="Pfam" id="PF00930"/>
    </source>
</evidence>
<feature type="domain" description="Dipeptidylpeptidase IV N-terminal" evidence="3">
    <location>
        <begin position="123"/>
        <end position="421"/>
    </location>
</feature>
<dbReference type="SUPFAM" id="SSF82171">
    <property type="entry name" value="DPP6 N-terminal domain-like"/>
    <property type="match status" value="1"/>
</dbReference>
<keyword evidence="5" id="KW-1185">Reference proteome</keyword>
<dbReference type="InterPro" id="IPR029058">
    <property type="entry name" value="AB_hydrolase_fold"/>
</dbReference>
<dbReference type="PANTHER" id="PTHR11731:SF193">
    <property type="entry name" value="DIPEPTIDYL PEPTIDASE 9"/>
    <property type="match status" value="1"/>
</dbReference>
<gene>
    <name evidence="4" type="ORF">SAMN04489717_5714</name>
</gene>
<reference evidence="4 5" key="1">
    <citation type="submission" date="2016-10" db="EMBL/GenBank/DDBJ databases">
        <authorList>
            <person name="de Groot N.N."/>
        </authorList>
    </citation>
    <scope>NUCLEOTIDE SEQUENCE [LARGE SCALE GENOMIC DNA]</scope>
    <source>
        <strain evidence="4 5">DSM 22024</strain>
    </source>
</reference>
<evidence type="ECO:0000313" key="4">
    <source>
        <dbReference type="EMBL" id="SDT25316.1"/>
    </source>
</evidence>
<dbReference type="InterPro" id="IPR050278">
    <property type="entry name" value="Serine_Prot_S9B/DPPIV"/>
</dbReference>
<dbReference type="Gene3D" id="3.40.50.1820">
    <property type="entry name" value="alpha/beta hydrolase"/>
    <property type="match status" value="1"/>
</dbReference>
<dbReference type="GO" id="GO:0008239">
    <property type="term" value="F:dipeptidyl-peptidase activity"/>
    <property type="evidence" value="ECO:0007669"/>
    <property type="project" value="TreeGrafter"/>
</dbReference>
<protein>
    <submittedName>
        <fullName evidence="4">Dipeptidyl-peptidase-4</fullName>
    </submittedName>
</protein>
<dbReference type="STRING" id="117157.SAMN04489717_5714"/>
<dbReference type="InterPro" id="IPR001375">
    <property type="entry name" value="Peptidase_S9_cat"/>
</dbReference>
<dbReference type="RefSeq" id="WP_241827683.1">
    <property type="nucleotide sequence ID" value="NZ_LT629732.1"/>
</dbReference>
<accession>A0A1H1YWI1</accession>
<dbReference type="Gene3D" id="2.140.10.30">
    <property type="entry name" value="Dipeptidylpeptidase IV, N-terminal domain"/>
    <property type="match status" value="1"/>
</dbReference>
<dbReference type="Pfam" id="PF00930">
    <property type="entry name" value="DPPIV_N"/>
    <property type="match status" value="1"/>
</dbReference>
<dbReference type="GO" id="GO:0008236">
    <property type="term" value="F:serine-type peptidase activity"/>
    <property type="evidence" value="ECO:0007669"/>
    <property type="project" value="InterPro"/>
</dbReference>
<dbReference type="Pfam" id="PF00326">
    <property type="entry name" value="Peptidase_S9"/>
    <property type="match status" value="1"/>
</dbReference>
<dbReference type="PANTHER" id="PTHR11731">
    <property type="entry name" value="PROTEASE FAMILY S9B,C DIPEPTIDYL-PEPTIDASE IV-RELATED"/>
    <property type="match status" value="1"/>
</dbReference>
<dbReference type="Proteomes" id="UP000198983">
    <property type="component" value="Chromosome I"/>
</dbReference>
<dbReference type="GO" id="GO:0006508">
    <property type="term" value="P:proteolysis"/>
    <property type="evidence" value="ECO:0007669"/>
    <property type="project" value="InterPro"/>
</dbReference>
<dbReference type="SUPFAM" id="SSF53474">
    <property type="entry name" value="alpha/beta-Hydrolases"/>
    <property type="match status" value="1"/>
</dbReference>
<proteinExistence type="predicted"/>
<dbReference type="AlphaFoldDB" id="A0A1H1YWI1"/>
<evidence type="ECO:0000259" key="2">
    <source>
        <dbReference type="Pfam" id="PF00326"/>
    </source>
</evidence>
<dbReference type="EMBL" id="LT629732">
    <property type="protein sequence ID" value="SDT25316.1"/>
    <property type="molecule type" value="Genomic_DNA"/>
</dbReference>
<name>A0A1H1YWI1_9ACTN</name>
<evidence type="ECO:0000256" key="1">
    <source>
        <dbReference type="SAM" id="MobiDB-lite"/>
    </source>
</evidence>
<organism evidence="4 5">
    <name type="scientific">Actinopolymorpha singaporensis</name>
    <dbReference type="NCBI Taxonomy" id="117157"/>
    <lineage>
        <taxon>Bacteria</taxon>
        <taxon>Bacillati</taxon>
        <taxon>Actinomycetota</taxon>
        <taxon>Actinomycetes</taxon>
        <taxon>Propionibacteriales</taxon>
        <taxon>Actinopolymorphaceae</taxon>
        <taxon>Actinopolymorpha</taxon>
    </lineage>
</organism>
<sequence>MTTPQPRPAESAGATSAPTYPRLNARTLRFSLGAPRTFTIAPDGGRIVFLRAPSGTDRGIELWTYDVASGTERRVADPATLLTDGREDLSPAERARRERSREGAAGIVGYACDQDVRYAAFALSSRLWLADLDGGEVRELPSVAPVVDPRPDPSGRYVAYASNAGLRLVDTHAEAGAAGGTPGERVLVGPEPGETTVSWGVAEFVAAEEMDRVRGFWWAPDGTSLLVERYDEAPVPQWHIANPAQPDQPPVPVRYPAAGTGNADVSLWLVDLAGERREVRWDAAAYPYLVDVSWTSYGPPLLRVLSRDQKSAQVLTVDPATGTTTVVREDGDPAWVEIVSGTPRWLPDGRLLTTVDTAETRQLAFDGEPVTPAGLQVGAVLDVDADGVLVSATTEPTEQHVVRVGPDGTVTPLTREPGVHLGRASGGTVLLVSQSLDHDGTVVRVLRDGAEAGRIESRQERPPFTPEVTLLRLGPRELRTAVLFPRDHTPGSRRLPLLLDPYGGPHALRVRSARAAFLASQWLADQGFCVVVADGRGTPNRGPAWEREVLNDFVSTLDDQVEVVGEIARRYPDDVDPGRVAMRGWSYGGYLSALAVIARPDVFHAAVAGAPVTDWRLYDTCYTERYLGHPDEQPDVYARNSLLDAAAGLERPLLLIHGLADDNVVAAHTLRLSSALLAAGRRHTVLPLTGVTHMTPQEVVAENLLLLELDFLREALG</sequence>
<feature type="region of interest" description="Disordered" evidence="1">
    <location>
        <begin position="1"/>
        <end position="20"/>
    </location>
</feature>
<feature type="domain" description="Peptidase S9 prolyl oligopeptidase catalytic" evidence="2">
    <location>
        <begin position="520"/>
        <end position="717"/>
    </location>
</feature>
<evidence type="ECO:0000313" key="5">
    <source>
        <dbReference type="Proteomes" id="UP000198983"/>
    </source>
</evidence>
<dbReference type="InterPro" id="IPR002469">
    <property type="entry name" value="Peptidase_S9B_N"/>
</dbReference>